<reference evidence="7 8" key="1">
    <citation type="submission" date="2018-01" db="EMBL/GenBank/DDBJ databases">
        <title>Metagenomic assembled genomes from two thermal pools in the Uzon Caldera, Kamchatka, Russia.</title>
        <authorList>
            <person name="Wilkins L."/>
            <person name="Ettinger C."/>
        </authorList>
    </citation>
    <scope>NUCLEOTIDE SEQUENCE [LARGE SCALE GENOMIC DNA]</scope>
    <source>
        <strain evidence="7">ZAV-02</strain>
    </source>
</reference>
<dbReference type="NCBIfam" id="NF004741">
    <property type="entry name" value="PRK06076.1-2"/>
    <property type="match status" value="1"/>
</dbReference>
<evidence type="ECO:0000256" key="3">
    <source>
        <dbReference type="ARBA" id="ARBA00022989"/>
    </source>
</evidence>
<evidence type="ECO:0000256" key="5">
    <source>
        <dbReference type="HAMAP-Rule" id="MF_01350"/>
    </source>
</evidence>
<sequence>MYDILAALINGTFGWGWPEWVLRLLSYILIVTIVLIVAPLQMLFFTYYERRVIARMQDRIGPNRVGPEGIWQPIADGVKMFTKEDIVPQAADRIVHFLAPCVVVAPTVLMFAVVPWGPGMTPVDLPTGLLFFFAVSSISAVGLMMAGWASNNKFSLLGAMRAVAQMVSYEIPAVLSLIAIVIIVGSLSLNEIIAYQSGLLISNRDLPGIPDLGLGWFVFTPVGFVAFIAFFIAALAEGERTPFDIPEADSEIVAGYMTEYSGMKFGLFYLAQYVLNFLLCAITAIIFFGGWQGPGVNWLYAQAITPANPNGNGVFNVLAGVLGVFYFLLKTYFFFFVMVWLRGAFPRLRIDQLMDFGWKFLIPLTLANLFCAALWVAFIRWGPAEGMLITAGWSPVLRWLAAFVVTLAINLGVYLWLTQIYAASQAERRRAELEELSGSSAIVTRGA</sequence>
<keyword evidence="2 5" id="KW-0812">Transmembrane</keyword>
<dbReference type="InterPro" id="IPR001694">
    <property type="entry name" value="NADH_UbQ_OxRdtase_su1/FPO"/>
</dbReference>
<keyword evidence="5" id="KW-1278">Translocase</keyword>
<evidence type="ECO:0000256" key="1">
    <source>
        <dbReference type="ARBA" id="ARBA00004141"/>
    </source>
</evidence>
<feature type="transmembrane region" description="Helical" evidence="5">
    <location>
        <begin position="360"/>
        <end position="379"/>
    </location>
</feature>
<dbReference type="EC" id="7.1.1.-" evidence="5"/>
<feature type="transmembrane region" description="Helical" evidence="5">
    <location>
        <begin position="171"/>
        <end position="194"/>
    </location>
</feature>
<comment type="subunit">
    <text evidence="5">NDH-1 is composed of 14 different subunits. Subunits NuoA, H, J, K, L, M, N constitute the membrane sector of the complex.</text>
</comment>
<dbReference type="Proteomes" id="UP000243376">
    <property type="component" value="Unassembled WGS sequence"/>
</dbReference>
<dbReference type="GO" id="GO:0009060">
    <property type="term" value="P:aerobic respiration"/>
    <property type="evidence" value="ECO:0007669"/>
    <property type="project" value="TreeGrafter"/>
</dbReference>
<comment type="similarity">
    <text evidence="5 6">Belongs to the complex I subunit 1 family.</text>
</comment>
<comment type="subcellular location">
    <subcellularLocation>
        <location evidence="5 6">Cell membrane</location>
        <topology evidence="5 6">Multi-pass membrane protein</topology>
    </subcellularLocation>
    <subcellularLocation>
        <location evidence="1">Membrane</location>
        <topology evidence="1">Multi-pass membrane protein</topology>
    </subcellularLocation>
</comment>
<evidence type="ECO:0000313" key="8">
    <source>
        <dbReference type="Proteomes" id="UP000243376"/>
    </source>
</evidence>
<dbReference type="GO" id="GO:0048038">
    <property type="term" value="F:quinone binding"/>
    <property type="evidence" value="ECO:0007669"/>
    <property type="project" value="UniProtKB-KW"/>
</dbReference>
<name>A0A2J6WXR4_9CHLR</name>
<gene>
    <name evidence="5" type="primary">nuoH</name>
    <name evidence="7" type="ORF">C0184_13310</name>
</gene>
<comment type="function">
    <text evidence="5">NDH-1 shuttles electrons from NADH, via FMN and iron-sulfur (Fe-S) centers, to quinones in the respiratory chain. The immediate electron acceptor for the enzyme in this species is believed to be ubiquinone. Couples the redox reaction to proton translocation (for every two electrons transferred, four hydrogen ions are translocated across the cytoplasmic membrane), and thus conserves the redox energy in a proton gradient. This subunit may bind ubiquinone.</text>
</comment>
<dbReference type="HAMAP" id="MF_01350">
    <property type="entry name" value="NDH1_NuoH"/>
    <property type="match status" value="1"/>
</dbReference>
<feature type="transmembrane region" description="Helical" evidence="5">
    <location>
        <begin position="267"/>
        <end position="291"/>
    </location>
</feature>
<dbReference type="GO" id="GO:0016655">
    <property type="term" value="F:oxidoreductase activity, acting on NAD(P)H, quinone or similar compound as acceptor"/>
    <property type="evidence" value="ECO:0007669"/>
    <property type="project" value="UniProtKB-UniRule"/>
</dbReference>
<dbReference type="GO" id="GO:0003954">
    <property type="term" value="F:NADH dehydrogenase activity"/>
    <property type="evidence" value="ECO:0007669"/>
    <property type="project" value="TreeGrafter"/>
</dbReference>
<evidence type="ECO:0000256" key="6">
    <source>
        <dbReference type="RuleBase" id="RU000471"/>
    </source>
</evidence>
<dbReference type="PANTHER" id="PTHR11432">
    <property type="entry name" value="NADH DEHYDROGENASE SUBUNIT 1"/>
    <property type="match status" value="1"/>
</dbReference>
<dbReference type="EMBL" id="PNIQ01000891">
    <property type="protein sequence ID" value="PMP75996.1"/>
    <property type="molecule type" value="Genomic_DNA"/>
</dbReference>
<accession>A0A2J6WXR4</accession>
<keyword evidence="5" id="KW-0830">Ubiquinone</keyword>
<protein>
    <recommendedName>
        <fullName evidence="5">NADH-quinone oxidoreductase subunit H</fullName>
        <ecNumber evidence="5">7.1.1.-</ecNumber>
    </recommendedName>
    <alternativeName>
        <fullName evidence="5">NADH dehydrogenase I subunit H</fullName>
    </alternativeName>
    <alternativeName>
        <fullName evidence="5">NDH-1 subunit H</fullName>
    </alternativeName>
</protein>
<feature type="transmembrane region" description="Helical" evidence="5">
    <location>
        <begin position="129"/>
        <end position="150"/>
    </location>
</feature>
<organism evidence="7 8">
    <name type="scientific">Chloroflexus aggregans</name>
    <dbReference type="NCBI Taxonomy" id="152260"/>
    <lineage>
        <taxon>Bacteria</taxon>
        <taxon>Bacillati</taxon>
        <taxon>Chloroflexota</taxon>
        <taxon>Chloroflexia</taxon>
        <taxon>Chloroflexales</taxon>
        <taxon>Chloroflexineae</taxon>
        <taxon>Chloroflexaceae</taxon>
        <taxon>Chloroflexus</taxon>
    </lineage>
</organism>
<evidence type="ECO:0000256" key="4">
    <source>
        <dbReference type="ARBA" id="ARBA00023136"/>
    </source>
</evidence>
<keyword evidence="5 6" id="KW-0520">NAD</keyword>
<keyword evidence="5" id="KW-0874">Quinone</keyword>
<evidence type="ECO:0000313" key="7">
    <source>
        <dbReference type="EMBL" id="PMP75996.1"/>
    </source>
</evidence>
<keyword evidence="3 5" id="KW-1133">Transmembrane helix</keyword>
<keyword evidence="4 5" id="KW-0472">Membrane</keyword>
<proteinExistence type="inferred from homology"/>
<comment type="catalytic activity">
    <reaction evidence="5">
        <text>a quinone + NADH + 5 H(+)(in) = a quinol + NAD(+) + 4 H(+)(out)</text>
        <dbReference type="Rhea" id="RHEA:57888"/>
        <dbReference type="ChEBI" id="CHEBI:15378"/>
        <dbReference type="ChEBI" id="CHEBI:24646"/>
        <dbReference type="ChEBI" id="CHEBI:57540"/>
        <dbReference type="ChEBI" id="CHEBI:57945"/>
        <dbReference type="ChEBI" id="CHEBI:132124"/>
    </reaction>
</comment>
<dbReference type="GO" id="GO:0005886">
    <property type="term" value="C:plasma membrane"/>
    <property type="evidence" value="ECO:0007669"/>
    <property type="project" value="UniProtKB-SubCell"/>
</dbReference>
<feature type="transmembrane region" description="Helical" evidence="5">
    <location>
        <begin position="317"/>
        <end position="340"/>
    </location>
</feature>
<dbReference type="AlphaFoldDB" id="A0A2J6WXR4"/>
<dbReference type="PANTHER" id="PTHR11432:SF3">
    <property type="entry name" value="NADH-UBIQUINONE OXIDOREDUCTASE CHAIN 1"/>
    <property type="match status" value="1"/>
</dbReference>
<keyword evidence="5" id="KW-1003">Cell membrane</keyword>
<feature type="transmembrane region" description="Helical" evidence="5">
    <location>
        <begin position="214"/>
        <end position="236"/>
    </location>
</feature>
<evidence type="ECO:0000256" key="2">
    <source>
        <dbReference type="ARBA" id="ARBA00022692"/>
    </source>
</evidence>
<feature type="transmembrane region" description="Helical" evidence="5">
    <location>
        <begin position="24"/>
        <end position="48"/>
    </location>
</feature>
<comment type="caution">
    <text evidence="7">The sequence shown here is derived from an EMBL/GenBank/DDBJ whole genome shotgun (WGS) entry which is preliminary data.</text>
</comment>
<feature type="transmembrane region" description="Helical" evidence="5">
    <location>
        <begin position="97"/>
        <end position="117"/>
    </location>
</feature>
<feature type="transmembrane region" description="Helical" evidence="5">
    <location>
        <begin position="399"/>
        <end position="422"/>
    </location>
</feature>
<dbReference type="Pfam" id="PF00146">
    <property type="entry name" value="NADHdh"/>
    <property type="match status" value="1"/>
</dbReference>